<dbReference type="AlphaFoldDB" id="A0A495JUZ0"/>
<name>A0A495JUZ0_9ACTN</name>
<evidence type="ECO:0000313" key="2">
    <source>
        <dbReference type="Proteomes" id="UP000277671"/>
    </source>
</evidence>
<protein>
    <submittedName>
        <fullName evidence="1">Uncharacterized protein</fullName>
    </submittedName>
</protein>
<accession>A0A495JUZ0</accession>
<proteinExistence type="predicted"/>
<evidence type="ECO:0000313" key="1">
    <source>
        <dbReference type="EMBL" id="RKR92810.1"/>
    </source>
</evidence>
<sequence>MTTAPDLSSLSDFGRQTYTAIDTALRTEVGRRLPDDLTADTAHRAAWIAVEAAVQTLRTVRDQQHSKDLRTMLAEDLADVFHDDEGLNAGMQFWLRVAGRLVDPNSPLVRKAVEQEQCPVACRTNDSHPHDPAITRINGEPRCPSCADTIDPSGTQREML</sequence>
<comment type="caution">
    <text evidence="1">The sequence shown here is derived from an EMBL/GenBank/DDBJ whole genome shotgun (WGS) entry which is preliminary data.</text>
</comment>
<dbReference type="RefSeq" id="WP_121160757.1">
    <property type="nucleotide sequence ID" value="NZ_RBKT01000001.1"/>
</dbReference>
<organism evidence="1 2">
    <name type="scientific">Micromonospora pisi</name>
    <dbReference type="NCBI Taxonomy" id="589240"/>
    <lineage>
        <taxon>Bacteria</taxon>
        <taxon>Bacillati</taxon>
        <taxon>Actinomycetota</taxon>
        <taxon>Actinomycetes</taxon>
        <taxon>Micromonosporales</taxon>
        <taxon>Micromonosporaceae</taxon>
        <taxon>Micromonospora</taxon>
    </lineage>
</organism>
<keyword evidence="2" id="KW-1185">Reference proteome</keyword>
<dbReference type="EMBL" id="RBKT01000001">
    <property type="protein sequence ID" value="RKR92810.1"/>
    <property type="molecule type" value="Genomic_DNA"/>
</dbReference>
<dbReference type="Proteomes" id="UP000277671">
    <property type="component" value="Unassembled WGS sequence"/>
</dbReference>
<reference evidence="1 2" key="1">
    <citation type="submission" date="2018-10" db="EMBL/GenBank/DDBJ databases">
        <title>Sequencing the genomes of 1000 actinobacteria strains.</title>
        <authorList>
            <person name="Klenk H.-P."/>
        </authorList>
    </citation>
    <scope>NUCLEOTIDE SEQUENCE [LARGE SCALE GENOMIC DNA]</scope>
    <source>
        <strain evidence="1 2">DSM 45175</strain>
    </source>
</reference>
<gene>
    <name evidence="1" type="ORF">BDK92_7292</name>
</gene>